<organism evidence="1 2">
    <name type="scientific">Gilliamella intestini</name>
    <dbReference type="NCBI Taxonomy" id="1798183"/>
    <lineage>
        <taxon>Bacteria</taxon>
        <taxon>Pseudomonadati</taxon>
        <taxon>Pseudomonadota</taxon>
        <taxon>Gammaproteobacteria</taxon>
        <taxon>Orbales</taxon>
        <taxon>Orbaceae</taxon>
        <taxon>Gilliamella</taxon>
    </lineage>
</organism>
<protein>
    <submittedName>
        <fullName evidence="1">Uncharacterized protein</fullName>
    </submittedName>
</protein>
<proteinExistence type="predicted"/>
<dbReference type="Proteomes" id="UP000199698">
    <property type="component" value="Unassembled WGS sequence"/>
</dbReference>
<evidence type="ECO:0000313" key="2">
    <source>
        <dbReference type="Proteomes" id="UP000199698"/>
    </source>
</evidence>
<accession>A0A1C4BJL1</accession>
<name>A0A1C4BJL1_9GAMM</name>
<reference evidence="2" key="1">
    <citation type="submission" date="2016-08" db="EMBL/GenBank/DDBJ databases">
        <authorList>
            <person name="Varghese N."/>
            <person name="Submissions Spin"/>
        </authorList>
    </citation>
    <scope>NUCLEOTIDE SEQUENCE [LARGE SCALE GENOMIC DNA]</scope>
    <source>
        <strain evidence="2">R-53144</strain>
    </source>
</reference>
<evidence type="ECO:0000313" key="1">
    <source>
        <dbReference type="EMBL" id="SCC07027.1"/>
    </source>
</evidence>
<dbReference type="AlphaFoldDB" id="A0A1C4BJL1"/>
<keyword evidence="2" id="KW-1185">Reference proteome</keyword>
<dbReference type="STRING" id="1798183.GA0061080_102135"/>
<dbReference type="EMBL" id="FMBA01000021">
    <property type="protein sequence ID" value="SCC07027.1"/>
    <property type="molecule type" value="Genomic_DNA"/>
</dbReference>
<sequence length="126" mass="15094">MFSFSKPKFYIKSYQYDKGYDSFTLKIFSEVKEKKCGFINISKEHVTFQYYYNFNNSKKGAVSVKDIIFDYKNSQFLIINKVNNDKILSINCKEDIYIKANNYLIEKKKQFKDESFKSSLDIFLNR</sequence>
<gene>
    <name evidence="1" type="ORF">GA0061080_102135</name>
</gene>